<name>A0A2M8EPP7_9BACT</name>
<organism evidence="1 2">
    <name type="scientific">Candidatus Uhrbacteria bacterium CG_4_9_14_0_2_um_filter_41_50</name>
    <dbReference type="NCBI Taxonomy" id="1975031"/>
    <lineage>
        <taxon>Bacteria</taxon>
        <taxon>Candidatus Uhriibacteriota</taxon>
    </lineage>
</organism>
<evidence type="ECO:0000313" key="2">
    <source>
        <dbReference type="Proteomes" id="UP000230251"/>
    </source>
</evidence>
<accession>A0A2M8EPP7</accession>
<gene>
    <name evidence="1" type="ORF">CO057_01350</name>
</gene>
<feature type="non-terminal residue" evidence="1">
    <location>
        <position position="389"/>
    </location>
</feature>
<dbReference type="Proteomes" id="UP000230251">
    <property type="component" value="Unassembled WGS sequence"/>
</dbReference>
<proteinExistence type="predicted"/>
<protein>
    <submittedName>
        <fullName evidence="1">Uncharacterized protein</fullName>
    </submittedName>
</protein>
<reference evidence="2" key="1">
    <citation type="submission" date="2017-09" db="EMBL/GenBank/DDBJ databases">
        <title>Depth-based differentiation of microbial function through sediment-hosted aquifers and enrichment of novel symbionts in the deep terrestrial subsurface.</title>
        <authorList>
            <person name="Probst A.J."/>
            <person name="Ladd B."/>
            <person name="Jarett J.K."/>
            <person name="Geller-Mcgrath D.E."/>
            <person name="Sieber C.M.K."/>
            <person name="Emerson J.B."/>
            <person name="Anantharaman K."/>
            <person name="Thomas B.C."/>
            <person name="Malmstrom R."/>
            <person name="Stieglmeier M."/>
            <person name="Klingl A."/>
            <person name="Woyke T."/>
            <person name="Ryan C.M."/>
            <person name="Banfield J.F."/>
        </authorList>
    </citation>
    <scope>NUCLEOTIDE SEQUENCE [LARGE SCALE GENOMIC DNA]</scope>
</reference>
<dbReference type="AlphaFoldDB" id="A0A2M8EPP7"/>
<dbReference type="EMBL" id="PFSI01000021">
    <property type="protein sequence ID" value="PJC24720.1"/>
    <property type="molecule type" value="Genomic_DNA"/>
</dbReference>
<evidence type="ECO:0000313" key="1">
    <source>
        <dbReference type="EMBL" id="PJC24720.1"/>
    </source>
</evidence>
<sequence>MLNKIKLIDSSEDEMNNFGSNQFSVVFDASTANGNTNYVHNKNYIDNISFSNVVAGSGEFEIDINTPGNIINWHSFIAYADAPYPEKEYYCYNDNNDNLCTGNASLLKLPDRNNNKTATVYLDSSNEYNCSDTFYYIIDGTQQPINSEICGSNDESVWLKEFYVMNVYDHEKLLTEQVFGTTKDAPWYELYPDAGTESNSLPVIQFYTSLVDGPARIVASPTNHRGELALMFIVGFDSNDNITNYKILAGQDHSGNSGEGAFNQLHALIYNVRVNYLGSNSGASEICEQFVQVGNMKWQAATSGELNFLPQNSYMNWYGRSNVPVPGLNNYSSPIQVEPLMDVNGDENDVLYTAGTPYSTSESGSGTIAMYDQCAGLGYVATDFDCKTS</sequence>
<comment type="caution">
    <text evidence="1">The sequence shown here is derived from an EMBL/GenBank/DDBJ whole genome shotgun (WGS) entry which is preliminary data.</text>
</comment>